<evidence type="ECO:0000256" key="4">
    <source>
        <dbReference type="ARBA" id="ARBA00022475"/>
    </source>
</evidence>
<dbReference type="InParanoid" id="E6W671"/>
<sequence>MAVPQKKNQLQIENEELLKKLEWYGDIMFNLDVELGRIAMTLREVLELKEGSIVELKKTAGESVDVMVNQCLLATAEIVVIEDNFAIRITDIIDDDTVLQKYLQGAYQE</sequence>
<dbReference type="InterPro" id="IPR051469">
    <property type="entry name" value="FliN/MopA/SpaO"/>
</dbReference>
<dbReference type="PANTHER" id="PTHR43484:SF1">
    <property type="entry name" value="FLAGELLAR MOTOR SWITCH PROTEIN FLIN"/>
    <property type="match status" value="1"/>
</dbReference>
<evidence type="ECO:0000313" key="10">
    <source>
        <dbReference type="Proteomes" id="UP000002572"/>
    </source>
</evidence>
<dbReference type="RefSeq" id="WP_013505988.1">
    <property type="nucleotide sequence ID" value="NC_014836.1"/>
</dbReference>
<dbReference type="InterPro" id="IPR012826">
    <property type="entry name" value="FliN"/>
</dbReference>
<dbReference type="Proteomes" id="UP000002572">
    <property type="component" value="Chromosome"/>
</dbReference>
<dbReference type="PRINTS" id="PR00956">
    <property type="entry name" value="FLGMOTORFLIN"/>
</dbReference>
<dbReference type="PANTHER" id="PTHR43484">
    <property type="match status" value="1"/>
</dbReference>
<evidence type="ECO:0000256" key="2">
    <source>
        <dbReference type="ARBA" id="ARBA00009226"/>
    </source>
</evidence>
<dbReference type="OrthoDB" id="5365677at2"/>
<gene>
    <name evidence="9" type="ordered locus">Selin_1372</name>
</gene>
<keyword evidence="5" id="KW-0145">Chemotaxis</keyword>
<keyword evidence="4" id="KW-1003">Cell membrane</keyword>
<reference evidence="9 10" key="1">
    <citation type="submission" date="2010-12" db="EMBL/GenBank/DDBJ databases">
        <title>Complete sequence of Desulfurispirillum indicum S5.</title>
        <authorList>
            <consortium name="US DOE Joint Genome Institute"/>
            <person name="Lucas S."/>
            <person name="Copeland A."/>
            <person name="Lapidus A."/>
            <person name="Cheng J.-F."/>
            <person name="Goodwin L."/>
            <person name="Pitluck S."/>
            <person name="Chertkov O."/>
            <person name="Held B."/>
            <person name="Detter J.C."/>
            <person name="Han C."/>
            <person name="Tapia R."/>
            <person name="Land M."/>
            <person name="Hauser L."/>
            <person name="Kyrpides N."/>
            <person name="Ivanova N."/>
            <person name="Mikhailova N."/>
            <person name="Haggblom M."/>
            <person name="Rauschenbach I."/>
            <person name="Bini E."/>
            <person name="Woyke T."/>
        </authorList>
    </citation>
    <scope>NUCLEOTIDE SEQUENCE [LARGE SCALE GENOMIC DNA]</scope>
    <source>
        <strain evidence="10">ATCC BAA-1389 / DSM 22839 / S5</strain>
    </source>
</reference>
<evidence type="ECO:0000256" key="5">
    <source>
        <dbReference type="ARBA" id="ARBA00022500"/>
    </source>
</evidence>
<feature type="domain" description="Flagellar motor switch protein FliN-like C-terminal" evidence="8">
    <location>
        <begin position="25"/>
        <end position="94"/>
    </location>
</feature>
<dbReference type="GO" id="GO:0003774">
    <property type="term" value="F:cytoskeletal motor activity"/>
    <property type="evidence" value="ECO:0007669"/>
    <property type="project" value="InterPro"/>
</dbReference>
<dbReference type="GO" id="GO:0006935">
    <property type="term" value="P:chemotaxis"/>
    <property type="evidence" value="ECO:0007669"/>
    <property type="project" value="UniProtKB-KW"/>
</dbReference>
<evidence type="ECO:0000256" key="3">
    <source>
        <dbReference type="ARBA" id="ARBA00021897"/>
    </source>
</evidence>
<dbReference type="SUPFAM" id="SSF101801">
    <property type="entry name" value="Surface presentation of antigens (SPOA)"/>
    <property type="match status" value="1"/>
</dbReference>
<dbReference type="eggNOG" id="COG1886">
    <property type="taxonomic scope" value="Bacteria"/>
</dbReference>
<keyword evidence="6" id="KW-0283">Flagellar rotation</keyword>
<dbReference type="AlphaFoldDB" id="E6W671"/>
<evidence type="ECO:0000256" key="6">
    <source>
        <dbReference type="ARBA" id="ARBA00022779"/>
    </source>
</evidence>
<name>E6W671_DESIS</name>
<comment type="similarity">
    <text evidence="2">Belongs to the FliN/MopA/SpaO family.</text>
</comment>
<comment type="subcellular location">
    <subcellularLocation>
        <location evidence="1">Cell membrane</location>
        <topology evidence="1">Peripheral membrane protein</topology>
        <orientation evidence="1">Cytoplasmic side</orientation>
    </subcellularLocation>
</comment>
<proteinExistence type="inferred from homology"/>
<dbReference type="InterPro" id="IPR036429">
    <property type="entry name" value="SpoA-like_sf"/>
</dbReference>
<evidence type="ECO:0000256" key="7">
    <source>
        <dbReference type="ARBA" id="ARBA00023136"/>
    </source>
</evidence>
<dbReference type="KEGG" id="din:Selin_1372"/>
<protein>
    <recommendedName>
        <fullName evidence="3">Flagellar motor switch protein FliN</fullName>
    </recommendedName>
</protein>
<dbReference type="GO" id="GO:0005886">
    <property type="term" value="C:plasma membrane"/>
    <property type="evidence" value="ECO:0007669"/>
    <property type="project" value="UniProtKB-SubCell"/>
</dbReference>
<dbReference type="Pfam" id="PF01052">
    <property type="entry name" value="FliMN_C"/>
    <property type="match status" value="1"/>
</dbReference>
<dbReference type="NCBIfam" id="TIGR02480">
    <property type="entry name" value="fliN"/>
    <property type="match status" value="1"/>
</dbReference>
<accession>E6W671</accession>
<dbReference type="GO" id="GO:0009425">
    <property type="term" value="C:bacterial-type flagellum basal body"/>
    <property type="evidence" value="ECO:0007669"/>
    <property type="project" value="InterPro"/>
</dbReference>
<keyword evidence="9" id="KW-0969">Cilium</keyword>
<keyword evidence="7" id="KW-0472">Membrane</keyword>
<dbReference type="HOGENOM" id="CLU_097058_4_0_0"/>
<evidence type="ECO:0000259" key="8">
    <source>
        <dbReference type="Pfam" id="PF01052"/>
    </source>
</evidence>
<organism evidence="9 10">
    <name type="scientific">Desulfurispirillum indicum (strain ATCC BAA-1389 / DSM 22839 / S5)</name>
    <dbReference type="NCBI Taxonomy" id="653733"/>
    <lineage>
        <taxon>Bacteria</taxon>
        <taxon>Pseudomonadati</taxon>
        <taxon>Chrysiogenota</taxon>
        <taxon>Chrysiogenia</taxon>
        <taxon>Chrysiogenales</taxon>
        <taxon>Chrysiogenaceae</taxon>
        <taxon>Desulfurispirillum</taxon>
    </lineage>
</organism>
<dbReference type="FunCoup" id="E6W671">
    <property type="interactions" value="37"/>
</dbReference>
<keyword evidence="9" id="KW-0282">Flagellum</keyword>
<dbReference type="Gene3D" id="2.30.330.10">
    <property type="entry name" value="SpoA-like"/>
    <property type="match status" value="1"/>
</dbReference>
<dbReference type="InterPro" id="IPR001543">
    <property type="entry name" value="FliN-like_C"/>
</dbReference>
<evidence type="ECO:0000313" key="9">
    <source>
        <dbReference type="EMBL" id="ADU66107.1"/>
    </source>
</evidence>
<evidence type="ECO:0000256" key="1">
    <source>
        <dbReference type="ARBA" id="ARBA00004413"/>
    </source>
</evidence>
<dbReference type="GO" id="GO:0071973">
    <property type="term" value="P:bacterial-type flagellum-dependent cell motility"/>
    <property type="evidence" value="ECO:0007669"/>
    <property type="project" value="InterPro"/>
</dbReference>
<dbReference type="InterPro" id="IPR001172">
    <property type="entry name" value="FliN_T3SS_HrcQb"/>
</dbReference>
<keyword evidence="9" id="KW-0966">Cell projection</keyword>
<dbReference type="EMBL" id="CP002432">
    <property type="protein sequence ID" value="ADU66107.1"/>
    <property type="molecule type" value="Genomic_DNA"/>
</dbReference>
<keyword evidence="10" id="KW-1185">Reference proteome</keyword>
<dbReference type="STRING" id="653733.Selin_1372"/>